<dbReference type="Proteomes" id="UP000015176">
    <property type="component" value="Unassembled WGS sequence"/>
</dbReference>
<dbReference type="RefSeq" id="WP_001121726.1">
    <property type="nucleotide sequence ID" value="NZ_ALSF01000080.1"/>
</dbReference>
<dbReference type="EMBL" id="ALSF01000080">
    <property type="protein sequence ID" value="EPU38336.1"/>
    <property type="molecule type" value="Genomic_DNA"/>
</dbReference>
<protein>
    <submittedName>
        <fullName evidence="2">Uncharacterized protein</fullName>
    </submittedName>
</protein>
<evidence type="ECO:0000313" key="2">
    <source>
        <dbReference type="EMBL" id="EPU38336.1"/>
    </source>
</evidence>
<name>A0AAD2WUR8_STRAG</name>
<reference evidence="2 3" key="1">
    <citation type="submission" date="2012-07" db="EMBL/GenBank/DDBJ databases">
        <authorList>
            <person name="Moroni P."/>
            <person name="Richards V.P."/>
            <person name="Durkin S.A.S."/>
            <person name="Kim M."/>
            <person name="Pavinski Bitar P.D."/>
            <person name="Stanhope M.J."/>
            <person name="Town C.D."/>
            <person name="Zadoks R.N."/>
            <person name="Venter J.C."/>
        </authorList>
    </citation>
    <scope>NUCLEOTIDE SEQUENCE [LARGE SCALE GENOMIC DNA]</scope>
    <source>
        <strain evidence="2 3">MRI Z1-216</strain>
    </source>
</reference>
<organism evidence="2 3">
    <name type="scientific">Streptococcus agalactiae MRI Z1-216</name>
    <dbReference type="NCBI Taxonomy" id="1154879"/>
    <lineage>
        <taxon>Bacteria</taxon>
        <taxon>Bacillati</taxon>
        <taxon>Bacillota</taxon>
        <taxon>Bacilli</taxon>
        <taxon>Lactobacillales</taxon>
        <taxon>Streptococcaceae</taxon>
        <taxon>Streptococcus</taxon>
    </lineage>
</organism>
<comment type="caution">
    <text evidence="2">The sequence shown here is derived from an EMBL/GenBank/DDBJ whole genome shotgun (WGS) entry which is preliminary data.</text>
</comment>
<proteinExistence type="predicted"/>
<evidence type="ECO:0000256" key="1">
    <source>
        <dbReference type="SAM" id="MobiDB-lite"/>
    </source>
</evidence>
<feature type="region of interest" description="Disordered" evidence="1">
    <location>
        <begin position="44"/>
        <end position="68"/>
    </location>
</feature>
<evidence type="ECO:0000313" key="3">
    <source>
        <dbReference type="Proteomes" id="UP000015176"/>
    </source>
</evidence>
<sequence length="68" mass="7659">MPIISKKNRREVFAKLGELLSEDTTQEILTDSIPVLTEAKITSPTTETQVNQINNNQQNDSDTLDELK</sequence>
<accession>A0AAD2WUR8</accession>
<gene>
    <name evidence="2" type="ORF">SAG0164_01815</name>
</gene>
<dbReference type="AlphaFoldDB" id="A0AAD2WUR8"/>
<feature type="compositionally biased region" description="Low complexity" evidence="1">
    <location>
        <begin position="49"/>
        <end position="59"/>
    </location>
</feature>